<comment type="caution">
    <text evidence="2">The sequence shown here is derived from an EMBL/GenBank/DDBJ whole genome shotgun (WGS) entry which is preliminary data.</text>
</comment>
<dbReference type="Pfam" id="PF14223">
    <property type="entry name" value="Retrotran_gag_2"/>
    <property type="match status" value="1"/>
</dbReference>
<feature type="compositionally biased region" description="Polar residues" evidence="1">
    <location>
        <begin position="229"/>
        <end position="241"/>
    </location>
</feature>
<gene>
    <name evidence="2" type="ORF">F2P56_032616</name>
</gene>
<feature type="region of interest" description="Disordered" evidence="1">
    <location>
        <begin position="331"/>
        <end position="351"/>
    </location>
</feature>
<dbReference type="GO" id="GO:0003676">
    <property type="term" value="F:nucleic acid binding"/>
    <property type="evidence" value="ECO:0007669"/>
    <property type="project" value="InterPro"/>
</dbReference>
<accession>A0A833TD81</accession>
<evidence type="ECO:0000313" key="3">
    <source>
        <dbReference type="Proteomes" id="UP000619265"/>
    </source>
</evidence>
<dbReference type="PANTHER" id="PTHR47481:SF9">
    <property type="entry name" value="RETROTRANSPOSON GAG DOMAIN-CONTAINING PROTEIN"/>
    <property type="match status" value="1"/>
</dbReference>
<reference evidence="2" key="1">
    <citation type="submission" date="2015-10" db="EMBL/GenBank/DDBJ databases">
        <authorList>
            <person name="Martinez-Garcia P.J."/>
            <person name="Crepeau M.W."/>
            <person name="Puiu D."/>
            <person name="Gonzalez-Ibeas D."/>
            <person name="Whalen J."/>
            <person name="Stevens K."/>
            <person name="Paul R."/>
            <person name="Butterfield T."/>
            <person name="Britton M."/>
            <person name="Reagan R."/>
            <person name="Chakraborty S."/>
            <person name="Walawage S.L."/>
            <person name="Vasquez-Gross H.A."/>
            <person name="Cardeno C."/>
            <person name="Famula R."/>
            <person name="Pratt K."/>
            <person name="Kuruganti S."/>
            <person name="Aradhya M.K."/>
            <person name="Leslie C.A."/>
            <person name="Dandekar A.M."/>
            <person name="Salzberg S.L."/>
            <person name="Wegrzyn J.L."/>
            <person name="Langley C.H."/>
            <person name="Neale D.B."/>
        </authorList>
    </citation>
    <scope>NUCLEOTIDE SEQUENCE</scope>
    <source>
        <tissue evidence="2">Leaves</tissue>
    </source>
</reference>
<name>A0A833TD81_JUGRE</name>
<reference evidence="2" key="2">
    <citation type="submission" date="2020-03" db="EMBL/GenBank/DDBJ databases">
        <title>Walnut 2.0.</title>
        <authorList>
            <person name="Marrano A."/>
            <person name="Britton M."/>
            <person name="Zimin A.V."/>
            <person name="Zaini P.A."/>
            <person name="Workman R."/>
            <person name="Puiu D."/>
            <person name="Bianco L."/>
            <person name="Allen B.J."/>
            <person name="Troggio M."/>
            <person name="Leslie C.A."/>
            <person name="Timp W."/>
            <person name="Dendekar A."/>
            <person name="Salzberg S.L."/>
            <person name="Neale D.B."/>
        </authorList>
    </citation>
    <scope>NUCLEOTIDE SEQUENCE</scope>
    <source>
        <tissue evidence="2">Leaves</tissue>
    </source>
</reference>
<protein>
    <submittedName>
        <fullName evidence="2">Uncharacterized protein</fullName>
    </submittedName>
</protein>
<dbReference type="InterPro" id="IPR036875">
    <property type="entry name" value="Znf_CCHC_sf"/>
</dbReference>
<dbReference type="Proteomes" id="UP000619265">
    <property type="component" value="Unassembled WGS sequence"/>
</dbReference>
<dbReference type="GO" id="GO:0008270">
    <property type="term" value="F:zinc ion binding"/>
    <property type="evidence" value="ECO:0007669"/>
    <property type="project" value="InterPro"/>
</dbReference>
<evidence type="ECO:0000256" key="1">
    <source>
        <dbReference type="SAM" id="MobiDB-lite"/>
    </source>
</evidence>
<dbReference type="PANTHER" id="PTHR47481">
    <property type="match status" value="1"/>
</dbReference>
<dbReference type="EMBL" id="LIHL02000014">
    <property type="protein sequence ID" value="KAF5447035.1"/>
    <property type="molecule type" value="Genomic_DNA"/>
</dbReference>
<evidence type="ECO:0000313" key="2">
    <source>
        <dbReference type="EMBL" id="KAF5447035.1"/>
    </source>
</evidence>
<proteinExistence type="predicted"/>
<sequence>MAAAQSPSSETSIITINPATTINEKLTPATFPQWRAQFEALLIGYDLIDFVTGKRQCPAIDATNSATSQAAHSHWVRQDKLLLHAILASTSTTITPLLASCKTSQEAWSALTRLYAGKSRTRAMQLKEDLTLSTRGNRSVTEFLQSIKMLADELAIIDHPVSDDDLTLYILNGLGPDFREIAAPIRARETSMRFEELHDLLVGHESYIRRLEAQSATLIATANYTQQKRSFSGNGGNSAQKSSSHGSRGRGKRGPSDSGFKKYKPKCQLCDQMGHTAKNCFKFKSTELTANCAASSQGKNQKWLVDSAASHNMTSDLSNLSIHSEYDGTDEVVIGDGSGSDHGGDVTQRQM</sequence>
<dbReference type="SUPFAM" id="SSF57756">
    <property type="entry name" value="Retrovirus zinc finger-like domains"/>
    <property type="match status" value="1"/>
</dbReference>
<feature type="region of interest" description="Disordered" evidence="1">
    <location>
        <begin position="229"/>
        <end position="260"/>
    </location>
</feature>
<dbReference type="AlphaFoldDB" id="A0A833TD81"/>
<organism evidence="2 3">
    <name type="scientific">Juglans regia</name>
    <name type="common">English walnut</name>
    <dbReference type="NCBI Taxonomy" id="51240"/>
    <lineage>
        <taxon>Eukaryota</taxon>
        <taxon>Viridiplantae</taxon>
        <taxon>Streptophyta</taxon>
        <taxon>Embryophyta</taxon>
        <taxon>Tracheophyta</taxon>
        <taxon>Spermatophyta</taxon>
        <taxon>Magnoliopsida</taxon>
        <taxon>eudicotyledons</taxon>
        <taxon>Gunneridae</taxon>
        <taxon>Pentapetalae</taxon>
        <taxon>rosids</taxon>
        <taxon>fabids</taxon>
        <taxon>Fagales</taxon>
        <taxon>Juglandaceae</taxon>
        <taxon>Juglans</taxon>
    </lineage>
</organism>
<dbReference type="Gramene" id="Jr14_12160_p1">
    <property type="protein sequence ID" value="cds.Jr14_12160_p1"/>
    <property type="gene ID" value="Jr14_12160"/>
</dbReference>